<dbReference type="AlphaFoldDB" id="A0A5J5IDF4"/>
<organism evidence="1 2">
    <name type="scientific">Ginsengibacter hankyongi</name>
    <dbReference type="NCBI Taxonomy" id="2607284"/>
    <lineage>
        <taxon>Bacteria</taxon>
        <taxon>Pseudomonadati</taxon>
        <taxon>Bacteroidota</taxon>
        <taxon>Chitinophagia</taxon>
        <taxon>Chitinophagales</taxon>
        <taxon>Chitinophagaceae</taxon>
        <taxon>Ginsengibacter</taxon>
    </lineage>
</organism>
<comment type="caution">
    <text evidence="1">The sequence shown here is derived from an EMBL/GenBank/DDBJ whole genome shotgun (WGS) entry which is preliminary data.</text>
</comment>
<dbReference type="RefSeq" id="WP_150415504.1">
    <property type="nucleotide sequence ID" value="NZ_VYQF01000004.1"/>
</dbReference>
<dbReference type="SUPFAM" id="SSF49265">
    <property type="entry name" value="Fibronectin type III"/>
    <property type="match status" value="1"/>
</dbReference>
<keyword evidence="2" id="KW-1185">Reference proteome</keyword>
<evidence type="ECO:0008006" key="3">
    <source>
        <dbReference type="Google" id="ProtNLM"/>
    </source>
</evidence>
<dbReference type="Gene3D" id="2.60.40.10">
    <property type="entry name" value="Immunoglobulins"/>
    <property type="match status" value="1"/>
</dbReference>
<reference evidence="1 2" key="1">
    <citation type="submission" date="2019-09" db="EMBL/GenBank/DDBJ databases">
        <title>Draft genome sequence of Ginsengibacter sp. BR5-29.</title>
        <authorList>
            <person name="Im W.-T."/>
        </authorList>
    </citation>
    <scope>NUCLEOTIDE SEQUENCE [LARGE SCALE GENOMIC DNA]</scope>
    <source>
        <strain evidence="1 2">BR5-29</strain>
    </source>
</reference>
<evidence type="ECO:0000313" key="2">
    <source>
        <dbReference type="Proteomes" id="UP000326903"/>
    </source>
</evidence>
<accession>A0A5J5IDF4</accession>
<proteinExistence type="predicted"/>
<gene>
    <name evidence="1" type="ORF">FW778_14530</name>
</gene>
<protein>
    <recommendedName>
        <fullName evidence="3">Fibronectin type-III domain-containing protein</fullName>
    </recommendedName>
</protein>
<dbReference type="Proteomes" id="UP000326903">
    <property type="component" value="Unassembled WGS sequence"/>
</dbReference>
<evidence type="ECO:0000313" key="1">
    <source>
        <dbReference type="EMBL" id="KAA9037982.1"/>
    </source>
</evidence>
<dbReference type="EMBL" id="VYQF01000004">
    <property type="protein sequence ID" value="KAA9037982.1"/>
    <property type="molecule type" value="Genomic_DNA"/>
</dbReference>
<dbReference type="InterPro" id="IPR036116">
    <property type="entry name" value="FN3_sf"/>
</dbReference>
<dbReference type="InterPro" id="IPR013783">
    <property type="entry name" value="Ig-like_fold"/>
</dbReference>
<name>A0A5J5IDF4_9BACT</name>
<sequence length="205" mass="22162">MKTAKVLLDFSRYTDANFLQKSLYIITCMTGNPNFPTPVPPLTDVQAAYDTYGNALAAAAALGRQAVLDKNIAREALEGVLAQLGRYVMYVANGNESILGSSGFTLAKMPQPMVLDNPGNVILEHGDNPGELISQVPKQNGMSFSHQITDAAPTEDTVWTSHTVSTAKYTFTGLVPGKQYWVRVAVLGSRKQIKYSTVATQFASL</sequence>